<dbReference type="Pfam" id="PF01817">
    <property type="entry name" value="CM_2"/>
    <property type="match status" value="1"/>
</dbReference>
<evidence type="ECO:0000256" key="2">
    <source>
        <dbReference type="SAM" id="Coils"/>
    </source>
</evidence>
<dbReference type="PROSITE" id="PS51168">
    <property type="entry name" value="CHORISMATE_MUT_2"/>
    <property type="match status" value="1"/>
</dbReference>
<dbReference type="PANTHER" id="PTHR38041">
    <property type="entry name" value="CHORISMATE MUTASE"/>
    <property type="match status" value="1"/>
</dbReference>
<dbReference type="PANTHER" id="PTHR38041:SF1">
    <property type="entry name" value="CHORISMATE MUTASE"/>
    <property type="match status" value="1"/>
</dbReference>
<accession>X1SSS3</accession>
<feature type="domain" description="Chorismate mutase" evidence="3">
    <location>
        <begin position="11"/>
        <end position="101"/>
    </location>
</feature>
<dbReference type="InterPro" id="IPR036979">
    <property type="entry name" value="CM_dom_sf"/>
</dbReference>
<comment type="caution">
    <text evidence="4">The sequence shown here is derived from an EMBL/GenBank/DDBJ whole genome shotgun (WGS) entry which is preliminary data.</text>
</comment>
<gene>
    <name evidence="4" type="ORF">S12H4_26401</name>
</gene>
<reference evidence="4" key="1">
    <citation type="journal article" date="2014" name="Front. Microbiol.">
        <title>High frequency of phylogenetically diverse reductive dehalogenase-homologous genes in deep subseafloor sedimentary metagenomes.</title>
        <authorList>
            <person name="Kawai M."/>
            <person name="Futagami T."/>
            <person name="Toyoda A."/>
            <person name="Takaki Y."/>
            <person name="Nishi S."/>
            <person name="Hori S."/>
            <person name="Arai W."/>
            <person name="Tsubouchi T."/>
            <person name="Morono Y."/>
            <person name="Uchiyama I."/>
            <person name="Ito T."/>
            <person name="Fujiyama A."/>
            <person name="Inagaki F."/>
            <person name="Takami H."/>
        </authorList>
    </citation>
    <scope>NUCLEOTIDE SEQUENCE</scope>
    <source>
        <strain evidence="4">Expedition CK06-06</strain>
    </source>
</reference>
<evidence type="ECO:0000259" key="3">
    <source>
        <dbReference type="PROSITE" id="PS51168"/>
    </source>
</evidence>
<keyword evidence="2" id="KW-0175">Coiled coil</keyword>
<evidence type="ECO:0000256" key="1">
    <source>
        <dbReference type="ARBA" id="ARBA00023235"/>
    </source>
</evidence>
<dbReference type="AlphaFoldDB" id="X1SSS3"/>
<dbReference type="InterPro" id="IPR002701">
    <property type="entry name" value="CM_II_prokaryot"/>
</dbReference>
<feature type="coiled-coil region" evidence="2">
    <location>
        <begin position="10"/>
        <end position="37"/>
    </location>
</feature>
<keyword evidence="1" id="KW-0413">Isomerase</keyword>
<dbReference type="GO" id="GO:0009697">
    <property type="term" value="P:salicylic acid biosynthetic process"/>
    <property type="evidence" value="ECO:0007669"/>
    <property type="project" value="TreeGrafter"/>
</dbReference>
<dbReference type="InterPro" id="IPR051331">
    <property type="entry name" value="Chorismate_mutase-related"/>
</dbReference>
<evidence type="ECO:0000313" key="4">
    <source>
        <dbReference type="EMBL" id="GAI82191.1"/>
    </source>
</evidence>
<dbReference type="SMART" id="SM00830">
    <property type="entry name" value="CM_2"/>
    <property type="match status" value="1"/>
</dbReference>
<dbReference type="GO" id="GO:0004106">
    <property type="term" value="F:chorismate mutase activity"/>
    <property type="evidence" value="ECO:0007669"/>
    <property type="project" value="InterPro"/>
</dbReference>
<dbReference type="SUPFAM" id="SSF48600">
    <property type="entry name" value="Chorismate mutase II"/>
    <property type="match status" value="1"/>
</dbReference>
<name>X1SSS3_9ZZZZ</name>
<organism evidence="4">
    <name type="scientific">marine sediment metagenome</name>
    <dbReference type="NCBI Taxonomy" id="412755"/>
    <lineage>
        <taxon>unclassified sequences</taxon>
        <taxon>metagenomes</taxon>
        <taxon>ecological metagenomes</taxon>
    </lineage>
</organism>
<dbReference type="InterPro" id="IPR036263">
    <property type="entry name" value="Chorismate_II_sf"/>
</dbReference>
<dbReference type="EMBL" id="BARW01014972">
    <property type="protein sequence ID" value="GAI82191.1"/>
    <property type="molecule type" value="Genomic_DNA"/>
</dbReference>
<dbReference type="Gene3D" id="1.20.59.10">
    <property type="entry name" value="Chorismate mutase"/>
    <property type="match status" value="1"/>
</dbReference>
<sequence length="103" mass="11886">MVWFKIMGKETASQKSLETLRREIDELDRQLFLLIAKRMAVVREIGDRKRSQGLPVSDPVREALLKAKLKEFSAAVLEPWHVEELASVILRISRDLQSQKEGK</sequence>
<protein>
    <recommendedName>
        <fullName evidence="3">Chorismate mutase domain-containing protein</fullName>
    </recommendedName>
</protein>
<dbReference type="GO" id="GO:0046417">
    <property type="term" value="P:chorismate metabolic process"/>
    <property type="evidence" value="ECO:0007669"/>
    <property type="project" value="InterPro"/>
</dbReference>
<proteinExistence type="predicted"/>